<proteinExistence type="predicted"/>
<protein>
    <submittedName>
        <fullName evidence="2">Uncharacterized protein</fullName>
    </submittedName>
</protein>
<dbReference type="OrthoDB" id="3693951at2759"/>
<reference evidence="3" key="2">
    <citation type="journal article" date="2013" name="PLoS Genet.">
        <title>Comparative genome structure, secondary metabolite, and effector coding capacity across Cochliobolus pathogens.</title>
        <authorList>
            <person name="Condon B.J."/>
            <person name="Leng Y."/>
            <person name="Wu D."/>
            <person name="Bushley K.E."/>
            <person name="Ohm R.A."/>
            <person name="Otillar R."/>
            <person name="Martin J."/>
            <person name="Schackwitz W."/>
            <person name="Grimwood J."/>
            <person name="MohdZainudin N."/>
            <person name="Xue C."/>
            <person name="Wang R."/>
            <person name="Manning V.A."/>
            <person name="Dhillon B."/>
            <person name="Tu Z.J."/>
            <person name="Steffenson B.J."/>
            <person name="Salamov A."/>
            <person name="Sun H."/>
            <person name="Lowry S."/>
            <person name="LaButti K."/>
            <person name="Han J."/>
            <person name="Copeland A."/>
            <person name="Lindquist E."/>
            <person name="Barry K."/>
            <person name="Schmutz J."/>
            <person name="Baker S.E."/>
            <person name="Ciuffetti L.M."/>
            <person name="Grigoriev I.V."/>
            <person name="Zhong S."/>
            <person name="Turgeon B.G."/>
        </authorList>
    </citation>
    <scope>NUCLEOTIDE SEQUENCE [LARGE SCALE GENOMIC DNA]</scope>
    <source>
        <strain evidence="3">ND90Pr / ATCC 201652</strain>
    </source>
</reference>
<evidence type="ECO:0000313" key="2">
    <source>
        <dbReference type="EMBL" id="EMD60254.1"/>
    </source>
</evidence>
<feature type="compositionally biased region" description="Pro residues" evidence="1">
    <location>
        <begin position="15"/>
        <end position="24"/>
    </location>
</feature>
<dbReference type="GeneID" id="19129702"/>
<dbReference type="RefSeq" id="XP_007704430.1">
    <property type="nucleotide sequence ID" value="XM_007706240.1"/>
</dbReference>
<organism evidence="2 3">
    <name type="scientific">Cochliobolus sativus (strain ND90Pr / ATCC 201652)</name>
    <name type="common">Common root rot and spot blotch fungus</name>
    <name type="synonym">Bipolaris sorokiniana</name>
    <dbReference type="NCBI Taxonomy" id="665912"/>
    <lineage>
        <taxon>Eukaryota</taxon>
        <taxon>Fungi</taxon>
        <taxon>Dikarya</taxon>
        <taxon>Ascomycota</taxon>
        <taxon>Pezizomycotina</taxon>
        <taxon>Dothideomycetes</taxon>
        <taxon>Pleosporomycetidae</taxon>
        <taxon>Pleosporales</taxon>
        <taxon>Pleosporineae</taxon>
        <taxon>Pleosporaceae</taxon>
        <taxon>Bipolaris</taxon>
    </lineage>
</organism>
<gene>
    <name evidence="2" type="ORF">COCSADRAFT_100498</name>
</gene>
<dbReference type="KEGG" id="bsc:COCSADRAFT_100498"/>
<accession>M2QZ03</accession>
<evidence type="ECO:0000313" key="3">
    <source>
        <dbReference type="Proteomes" id="UP000016934"/>
    </source>
</evidence>
<dbReference type="HOGENOM" id="CLU_112522_0_0_1"/>
<evidence type="ECO:0000256" key="1">
    <source>
        <dbReference type="SAM" id="MobiDB-lite"/>
    </source>
</evidence>
<sequence>MFNHERPSYLGPSSGGPPPPPPVVEPIRQLKEKPCIGQILKPWTLTRVHRTPNSGADSDVHNIPFEAPEDGILVISDSAGRCEHFEVYIDNNWIGETSGTGDLDWSTCGPPDECMEKHGGQHGYFALPKGNYQLGLKWSNVSRLCDSAPSGGANYQFYRGC</sequence>
<dbReference type="AlphaFoldDB" id="M2QZ03"/>
<reference evidence="2 3" key="1">
    <citation type="journal article" date="2012" name="PLoS Pathog.">
        <title>Diverse lifestyles and strategies of plant pathogenesis encoded in the genomes of eighteen Dothideomycetes fungi.</title>
        <authorList>
            <person name="Ohm R.A."/>
            <person name="Feau N."/>
            <person name="Henrissat B."/>
            <person name="Schoch C.L."/>
            <person name="Horwitz B.A."/>
            <person name="Barry K.W."/>
            <person name="Condon B.J."/>
            <person name="Copeland A.C."/>
            <person name="Dhillon B."/>
            <person name="Glaser F."/>
            <person name="Hesse C.N."/>
            <person name="Kosti I."/>
            <person name="LaButti K."/>
            <person name="Lindquist E.A."/>
            <person name="Lucas S."/>
            <person name="Salamov A.A."/>
            <person name="Bradshaw R.E."/>
            <person name="Ciuffetti L."/>
            <person name="Hamelin R.C."/>
            <person name="Kema G.H.J."/>
            <person name="Lawrence C."/>
            <person name="Scott J.A."/>
            <person name="Spatafora J.W."/>
            <person name="Turgeon B.G."/>
            <person name="de Wit P.J.G.M."/>
            <person name="Zhong S."/>
            <person name="Goodwin S.B."/>
            <person name="Grigoriev I.V."/>
        </authorList>
    </citation>
    <scope>NUCLEOTIDE SEQUENCE [LARGE SCALE GENOMIC DNA]</scope>
    <source>
        <strain evidence="3">ND90Pr / ATCC 201652</strain>
    </source>
</reference>
<feature type="region of interest" description="Disordered" evidence="1">
    <location>
        <begin position="1"/>
        <end position="25"/>
    </location>
</feature>
<dbReference type="OMA" id="RCEHFEV"/>
<dbReference type="Proteomes" id="UP000016934">
    <property type="component" value="Unassembled WGS sequence"/>
</dbReference>
<keyword evidence="3" id="KW-1185">Reference proteome</keyword>
<dbReference type="EMBL" id="KB445651">
    <property type="protein sequence ID" value="EMD60254.1"/>
    <property type="molecule type" value="Genomic_DNA"/>
</dbReference>
<name>M2QZ03_COCSN</name>